<comment type="caution">
    <text evidence="1">The sequence shown here is derived from an EMBL/GenBank/DDBJ whole genome shotgun (WGS) entry which is preliminary data.</text>
</comment>
<dbReference type="RefSeq" id="WP_218327263.1">
    <property type="nucleotide sequence ID" value="NZ_JAHUZB010000007.1"/>
</dbReference>
<dbReference type="Proteomes" id="UP000774130">
    <property type="component" value="Unassembled WGS sequence"/>
</dbReference>
<protein>
    <recommendedName>
        <fullName evidence="3">AraC family transcriptional regulator</fullName>
    </recommendedName>
</protein>
<gene>
    <name evidence="1" type="ORF">KUA55_15320</name>
</gene>
<organism evidence="1 2">
    <name type="scientific">Enterococcus alishanensis</name>
    <dbReference type="NCBI Taxonomy" id="1303817"/>
    <lineage>
        <taxon>Bacteria</taxon>
        <taxon>Bacillati</taxon>
        <taxon>Bacillota</taxon>
        <taxon>Bacilli</taxon>
        <taxon>Lactobacillales</taxon>
        <taxon>Enterococcaceae</taxon>
        <taxon>Enterococcus</taxon>
    </lineage>
</organism>
<proteinExistence type="predicted"/>
<reference evidence="1 2" key="1">
    <citation type="submission" date="2021-06" db="EMBL/GenBank/DDBJ databases">
        <title>Enterococcus alishanensis sp. nov., a novel lactic acid bacterium isolated from fresh coffee beans.</title>
        <authorList>
            <person name="Chen Y.-S."/>
        </authorList>
    </citation>
    <scope>NUCLEOTIDE SEQUENCE [LARGE SCALE GENOMIC DNA]</scope>
    <source>
        <strain evidence="1 2">ALS3</strain>
    </source>
</reference>
<evidence type="ECO:0000313" key="1">
    <source>
        <dbReference type="EMBL" id="MBV7392051.1"/>
    </source>
</evidence>
<name>A0ABS6TGN5_9ENTE</name>
<dbReference type="EMBL" id="JAHUZB010000007">
    <property type="protein sequence ID" value="MBV7392051.1"/>
    <property type="molecule type" value="Genomic_DNA"/>
</dbReference>
<accession>A0ABS6TGN5</accession>
<evidence type="ECO:0000313" key="2">
    <source>
        <dbReference type="Proteomes" id="UP000774130"/>
    </source>
</evidence>
<sequence length="196" mass="22961">MLPVPNSLDTLFLCNDTLAFTSQKSFKVLQEHFFRDSFLDYQIVCKTVRKFQQFPQYKVPMTDGHQLLVPLESPWGAAIWLNPLKIYQIHENPHQTLIEFEQGPLIVSTLRKRSLRWLSLEALLLFAVMRRDFAFCPRELTDLKKNLPDCGHSPFLQTILLALPRDCQQLPLNKFSQTYFTEAFKWHYNALTSDPN</sequence>
<evidence type="ECO:0008006" key="3">
    <source>
        <dbReference type="Google" id="ProtNLM"/>
    </source>
</evidence>
<keyword evidence="2" id="KW-1185">Reference proteome</keyword>